<evidence type="ECO:0000313" key="3">
    <source>
        <dbReference type="EMBL" id="NKT81217.1"/>
    </source>
</evidence>
<dbReference type="EMBL" id="WVBC01000034">
    <property type="protein sequence ID" value="NKT81217.1"/>
    <property type="molecule type" value="Genomic_DNA"/>
</dbReference>
<feature type="region of interest" description="Disordered" evidence="1">
    <location>
        <begin position="368"/>
        <end position="398"/>
    </location>
</feature>
<dbReference type="Proteomes" id="UP000603463">
    <property type="component" value="Unassembled WGS sequence"/>
</dbReference>
<organism evidence="3 4">
    <name type="scientific">Rhodococcus hoagii</name>
    <name type="common">Corynebacterium equii</name>
    <dbReference type="NCBI Taxonomy" id="43767"/>
    <lineage>
        <taxon>Bacteria</taxon>
        <taxon>Bacillati</taxon>
        <taxon>Actinomycetota</taxon>
        <taxon>Actinomycetes</taxon>
        <taxon>Mycobacteriales</taxon>
        <taxon>Nocardiaceae</taxon>
        <taxon>Prescottella</taxon>
    </lineage>
</organism>
<dbReference type="EMBL" id="WUXR01000001">
    <property type="protein sequence ID" value="MBM4564640.1"/>
    <property type="molecule type" value="Genomic_DNA"/>
</dbReference>
<gene>
    <name evidence="2" type="ORF">GS441_04000</name>
    <name evidence="3" type="ORF">GS882_24405</name>
</gene>
<dbReference type="AlphaFoldDB" id="A0A9Q2UIZ2"/>
<dbReference type="Proteomes" id="UP000808906">
    <property type="component" value="Unassembled WGS sequence"/>
</dbReference>
<reference evidence="3" key="2">
    <citation type="journal article" date="2020" name="Environ. Microbiol.">
        <title>The novel and transferable erm(51) gene confers Macrolides, Lincosamides, and Streptogramins B (MLSB) resistance to clonal Rhodococcus equi in the environment.</title>
        <authorList>
            <person name="Huber L."/>
            <person name="Giguere S."/>
            <person name="Slovis N.M."/>
            <person name="Alvarez-Narvaez S."/>
            <person name="Hart K.A."/>
            <person name="Greiter M."/>
            <person name="Morris E.R.A."/>
            <person name="Cohen N.D."/>
        </authorList>
    </citation>
    <scope>NUCLEOTIDE SEQUENCE</scope>
    <source>
        <strain evidence="3">Lh_116_1</strain>
    </source>
</reference>
<reference evidence="2" key="1">
    <citation type="submission" date="2019-11" db="EMBL/GenBank/DDBJ databases">
        <title>Spread of Macrolides and rifampicin resistant Rhodococcus equi in clinical isolates in the USA.</title>
        <authorList>
            <person name="Alvarez-Narvaez S."/>
            <person name="Huber L."/>
            <person name="Cohen N.D."/>
            <person name="Slovis N."/>
            <person name="Greiter M."/>
            <person name="Giguere S."/>
            <person name="Hart K."/>
        </authorList>
    </citation>
    <scope>NUCLEOTIDE SEQUENCE</scope>
    <source>
        <strain evidence="2">Lh_17</strain>
    </source>
</reference>
<evidence type="ECO:0000256" key="1">
    <source>
        <dbReference type="SAM" id="MobiDB-lite"/>
    </source>
</evidence>
<proteinExistence type="predicted"/>
<accession>A0A9Q2UIZ2</accession>
<sequence>MTTTPEPTAGTAQPTVLDLLQASPVGPVLDMPVPRTPMEALAASPLGPALNTPFVDIAAGALPPAPALPPLPELPPLPPLPGIDQLLQPVADLASAFGTGAFGGFDPTALLRQSSSVIDTALSMGVSGLRALDGAWDGSAALAAQSQGEQVRITGEQLSERGNAIASVTQDAAATVSRGNAQLVAVAESFAATAVAAAPVALTPPGQTMLLAAAADHLQRALSVVAATRAELAGHQSAMAALGAEIPVPAAPAPAAGLLAAGGQSPVAVAGSVLESVGRSLVESSPQYGDALPPQTHAASVVPVSTREFAPTAASFGGAGGSGGVGGAGGGFVPGFVAGSAGTWAGSTGRGPSAAQPSVATTATTTYAEGGTRTSGAGTPAPGYAPTGTGTQPRGAYDDTVHRGNAGYLAAAVPGDEVVGELPMVAPAVIGSVEIDALGGFEDSGIEGRAH</sequence>
<evidence type="ECO:0000313" key="2">
    <source>
        <dbReference type="EMBL" id="MBM4564640.1"/>
    </source>
</evidence>
<protein>
    <submittedName>
        <fullName evidence="3">Uncharacterized protein</fullName>
    </submittedName>
</protein>
<comment type="caution">
    <text evidence="3">The sequence shown here is derived from an EMBL/GenBank/DDBJ whole genome shotgun (WGS) entry which is preliminary data.</text>
</comment>
<evidence type="ECO:0000313" key="4">
    <source>
        <dbReference type="Proteomes" id="UP000603463"/>
    </source>
</evidence>
<dbReference type="RefSeq" id="WP_081187528.1">
    <property type="nucleotide sequence ID" value="NZ_AP024189.1"/>
</dbReference>
<name>A0A9Q2UIZ2_RHOHA</name>